<organism evidence="5 6">
    <name type="scientific">Pseudoalteromonas spongiae</name>
    <dbReference type="NCBI Taxonomy" id="298657"/>
    <lineage>
        <taxon>Bacteria</taxon>
        <taxon>Pseudomonadati</taxon>
        <taxon>Pseudomonadota</taxon>
        <taxon>Gammaproteobacteria</taxon>
        <taxon>Alteromonadales</taxon>
        <taxon>Pseudoalteromonadaceae</taxon>
        <taxon>Pseudoalteromonas</taxon>
    </lineage>
</organism>
<dbReference type="Pfam" id="PF16819">
    <property type="entry name" value="DUF5074"/>
    <property type="match status" value="1"/>
</dbReference>
<dbReference type="CDD" id="cd01948">
    <property type="entry name" value="EAL"/>
    <property type="match status" value="1"/>
</dbReference>
<keyword evidence="6" id="KW-1185">Reference proteome</keyword>
<dbReference type="InterPro" id="IPR031815">
    <property type="entry name" value="DUF5074"/>
</dbReference>
<dbReference type="InterPro" id="IPR000014">
    <property type="entry name" value="PAS"/>
</dbReference>
<dbReference type="Gene3D" id="2.60.40.10">
    <property type="entry name" value="Immunoglobulins"/>
    <property type="match status" value="1"/>
</dbReference>
<dbReference type="InterPro" id="IPR029787">
    <property type="entry name" value="Nucleotide_cyclase"/>
</dbReference>
<dbReference type="SUPFAM" id="SSF63829">
    <property type="entry name" value="Calcium-dependent phosphotriesterase"/>
    <property type="match status" value="2"/>
</dbReference>
<feature type="domain" description="EAL" evidence="3">
    <location>
        <begin position="1229"/>
        <end position="1481"/>
    </location>
</feature>
<feature type="signal peptide" evidence="2">
    <location>
        <begin position="1"/>
        <end position="21"/>
    </location>
</feature>
<dbReference type="NCBIfam" id="TIGR00229">
    <property type="entry name" value="sensory_box"/>
    <property type="match status" value="1"/>
</dbReference>
<dbReference type="Gene3D" id="3.20.20.450">
    <property type="entry name" value="EAL domain"/>
    <property type="match status" value="1"/>
</dbReference>
<dbReference type="InterPro" id="IPR011110">
    <property type="entry name" value="Reg_prop"/>
</dbReference>
<reference evidence="5 6" key="1">
    <citation type="submission" date="2023-12" db="EMBL/GenBank/DDBJ databases">
        <title>Friends and Foes: Symbiotic and Algicidal bacterial influence on Karenia brevis blooms.</title>
        <authorList>
            <person name="Fei C."/>
            <person name="Mohamed A.R."/>
            <person name="Booker A."/>
            <person name="Arshad M."/>
            <person name="Klass S."/>
            <person name="Ahn S."/>
            <person name="Gilbert P.M."/>
            <person name="Heil C.A."/>
            <person name="Martinez J.M."/>
            <person name="Amin S.A."/>
        </authorList>
    </citation>
    <scope>NUCLEOTIDE SEQUENCE [LARGE SCALE GENOMIC DNA]</scope>
    <source>
        <strain evidence="5 6">CE15</strain>
    </source>
</reference>
<dbReference type="Proteomes" id="UP001382455">
    <property type="component" value="Unassembled WGS sequence"/>
</dbReference>
<dbReference type="SUPFAM" id="SSF50998">
    <property type="entry name" value="Quinoprotein alcohol dehydrogenase-like"/>
    <property type="match status" value="1"/>
</dbReference>
<dbReference type="SUPFAM" id="SSF55073">
    <property type="entry name" value="Nucleotide cyclase"/>
    <property type="match status" value="1"/>
</dbReference>
<dbReference type="Pfam" id="PF07494">
    <property type="entry name" value="Reg_prop"/>
    <property type="match status" value="1"/>
</dbReference>
<dbReference type="InterPro" id="IPR035965">
    <property type="entry name" value="PAS-like_dom_sf"/>
</dbReference>
<evidence type="ECO:0000259" key="3">
    <source>
        <dbReference type="PROSITE" id="PS50883"/>
    </source>
</evidence>
<accession>A0ABU8EV61</accession>
<keyword evidence="2" id="KW-0732">Signal</keyword>
<dbReference type="InterPro" id="IPR001633">
    <property type="entry name" value="EAL_dom"/>
</dbReference>
<dbReference type="InterPro" id="IPR043128">
    <property type="entry name" value="Rev_trsase/Diguanyl_cyclase"/>
</dbReference>
<dbReference type="Pfam" id="PF00990">
    <property type="entry name" value="GGDEF"/>
    <property type="match status" value="1"/>
</dbReference>
<keyword evidence="1" id="KW-0175">Coiled coil</keyword>
<dbReference type="InterPro" id="IPR013655">
    <property type="entry name" value="PAS_fold_3"/>
</dbReference>
<protein>
    <submittedName>
        <fullName evidence="5">EAL domain-containing protein</fullName>
    </submittedName>
</protein>
<dbReference type="InterPro" id="IPR013783">
    <property type="entry name" value="Ig-like_fold"/>
</dbReference>
<evidence type="ECO:0000256" key="1">
    <source>
        <dbReference type="SAM" id="Coils"/>
    </source>
</evidence>
<dbReference type="Pfam" id="PF00563">
    <property type="entry name" value="EAL"/>
    <property type="match status" value="1"/>
</dbReference>
<dbReference type="SUPFAM" id="SSF141868">
    <property type="entry name" value="EAL domain-like"/>
    <property type="match status" value="1"/>
</dbReference>
<proteinExistence type="predicted"/>
<dbReference type="Pfam" id="PF13426">
    <property type="entry name" value="PAS_9"/>
    <property type="match status" value="1"/>
</dbReference>
<evidence type="ECO:0000313" key="5">
    <source>
        <dbReference type="EMBL" id="MEI4550854.1"/>
    </source>
</evidence>
<dbReference type="EMBL" id="JBAWKS010000002">
    <property type="protein sequence ID" value="MEI4550854.1"/>
    <property type="molecule type" value="Genomic_DNA"/>
</dbReference>
<evidence type="ECO:0000313" key="6">
    <source>
        <dbReference type="Proteomes" id="UP001382455"/>
    </source>
</evidence>
<dbReference type="Gene3D" id="2.130.10.10">
    <property type="entry name" value="YVTN repeat-like/Quinoprotein amine dehydrogenase"/>
    <property type="match status" value="2"/>
</dbReference>
<evidence type="ECO:0000259" key="4">
    <source>
        <dbReference type="PROSITE" id="PS50887"/>
    </source>
</evidence>
<evidence type="ECO:0000256" key="2">
    <source>
        <dbReference type="SAM" id="SignalP"/>
    </source>
</evidence>
<feature type="coiled-coil region" evidence="1">
    <location>
        <begin position="1215"/>
        <end position="1242"/>
    </location>
</feature>
<dbReference type="SMART" id="SM00267">
    <property type="entry name" value="GGDEF"/>
    <property type="match status" value="1"/>
</dbReference>
<dbReference type="RefSeq" id="WP_336435934.1">
    <property type="nucleotide sequence ID" value="NZ_JBAWKS010000002.1"/>
</dbReference>
<dbReference type="PANTHER" id="PTHR44757:SF2">
    <property type="entry name" value="BIOFILM ARCHITECTURE MAINTENANCE PROTEIN MBAA"/>
    <property type="match status" value="1"/>
</dbReference>
<dbReference type="NCBIfam" id="TIGR00254">
    <property type="entry name" value="GGDEF"/>
    <property type="match status" value="1"/>
</dbReference>
<dbReference type="Gene3D" id="3.30.70.270">
    <property type="match status" value="1"/>
</dbReference>
<dbReference type="CDD" id="cd01949">
    <property type="entry name" value="GGDEF"/>
    <property type="match status" value="1"/>
</dbReference>
<dbReference type="SUPFAM" id="SSF55785">
    <property type="entry name" value="PYP-like sensor domain (PAS domain)"/>
    <property type="match status" value="2"/>
</dbReference>
<dbReference type="InterPro" id="IPR015943">
    <property type="entry name" value="WD40/YVTN_repeat-like_dom_sf"/>
</dbReference>
<dbReference type="InterPro" id="IPR052155">
    <property type="entry name" value="Biofilm_reg_signaling"/>
</dbReference>
<dbReference type="PROSITE" id="PS50887">
    <property type="entry name" value="GGDEF"/>
    <property type="match status" value="1"/>
</dbReference>
<dbReference type="InterPro" id="IPR011047">
    <property type="entry name" value="Quinoprotein_ADH-like_sf"/>
</dbReference>
<dbReference type="PROSITE" id="PS50883">
    <property type="entry name" value="EAL"/>
    <property type="match status" value="1"/>
</dbReference>
<dbReference type="PANTHER" id="PTHR44757">
    <property type="entry name" value="DIGUANYLATE CYCLASE DGCP"/>
    <property type="match status" value="1"/>
</dbReference>
<dbReference type="InterPro" id="IPR000160">
    <property type="entry name" value="GGDEF_dom"/>
</dbReference>
<name>A0ABU8EV61_9GAMM</name>
<dbReference type="Pfam" id="PF08447">
    <property type="entry name" value="PAS_3"/>
    <property type="match status" value="1"/>
</dbReference>
<comment type="caution">
    <text evidence="5">The sequence shown here is derived from an EMBL/GenBank/DDBJ whole genome shotgun (WGS) entry which is preliminary data.</text>
</comment>
<dbReference type="Gene3D" id="3.30.450.20">
    <property type="entry name" value="PAS domain"/>
    <property type="match status" value="2"/>
</dbReference>
<gene>
    <name evidence="5" type="ORF">WAE96_14380</name>
</gene>
<feature type="domain" description="GGDEF" evidence="4">
    <location>
        <begin position="1087"/>
        <end position="1220"/>
    </location>
</feature>
<sequence length="1492" mass="170031">MFHKVFSFVLVLLFASSNAFTAEYSRYLKNYSVEEGLSQSYVNQTLQDNYGYLWVATDYGLNRFDGYEFEKITGPDNVFANDGIIALHSLKNGSLIVSTYYTGAYFVDPLTLEATRFYDGKLVETKDEYLSIESVIEVKGDLILAIGRHLVSYSIASKQFKILFSLSEKQDLIRALFQKGEYIYFGTSKGLYVYHLETGGAGLTHHKPSSIKDTDDNNNVKYLAWDHRLGLLIGTVEGLFALKLDEKDAKPMQLIPDLNIWGVVRNADAFYIGSEKGLYRFDPMSFELNLLAQYSKRHPLVSNDAIKDIYQDDSGLLWLASESKGVYYWHPDLQRFSSYSKASGIDLSNSSVTDFIELQAGTLWVATENGLTKLNTETKETKHFFVEDNPKNKWGKHFIQYIFDAGDGKIWLVHSEGLTLFDTEKEVVVPTNLSAEVNKEFTELYPYGVHPLDKHRLIFVSYKGHFILDTQKNTLTSLKNLDKHFDPDLSIGFMKSFVDESGVLYSVGGAIYQYNYQEDTFDLIHQLENYQVHDFKFVSDWTRDADNTIWIAYNAHGIVALDDKYQQQKEITFADGLPDNRLFSVTQSDNGALWFSSQSGLIKYDKDLDALNQYTHEQGLISDEVYSAPHKLKDGRIAFTTPAGIILFNAEEIEKTRNDKPVRLLDVEVKSRDEKLTLSGLMEQQLSLEHDDFGLKFHFSNFDFANQKQIKYRVDLQGPSSVVYEHYGKNNIEFTRLLPGDYTFNVAAYSLKDGQLGTPETFSFYVKHNPWTSPYAIVGYIILFLGSFTLLYIKRVKQQHILQQLHNESMAAKQRARLALDASNSGVWVYNSHNQQLDQERIVSDLGYERETLTSLNDHMSLIHPEDRIRLEAKWRAFSSGATNLWDVTYRMRAKSGEWVWYRDLGKRSKESKNEENPVYAGTYTNISETKNKEIQARLYGEALRKMNEWLIILDSKFKLVASNEAFNKRFSKHAEDATQDTLLALFDEQRQAFYVEQLASLKVGEHLRREETWVFDNETIEVLLSISAIGDESVSNYVVVVSDLTQQKAAEKKLTQMANFDHLTQLANRSLINDRIEQALLHAQNKVVAVLFIDLDRFKQVNDSLGHSVGDRLLVKVAERMTSVVGEQHSVGRQSGDEFIVLFEDVVSPQEISQYANDLNSELAKPYKIGGNTVNISSSIGISFYPFDAETTEELIQKADIAMIHAKNSGRNCYRFYTEQLNKEARNRMLLENELVNAVQNRQLTNFYQPIINTQSQKVVGVELLLRWFKDGDMISPGVFIPLAEQIGQIVAITEIALETATTELASWLASNENRYLSINLSALHITQPNLVERFVTILADNNVSPRQIRLEITEGILIEDTVNALEQLERLQKAGFKLYLDDFGTGYSSLTYINQFPIDVIKIDQSFIRQMLSSRTNQAIVQTIADLAKNLGSYCIAEGVEELTQVSVLKRLGCYNLQGFYFAKPVPATTFLSDEFQSDVSRKINACKNA</sequence>
<feature type="chain" id="PRO_5047299560" evidence="2">
    <location>
        <begin position="22"/>
        <end position="1492"/>
    </location>
</feature>
<dbReference type="SMART" id="SM00052">
    <property type="entry name" value="EAL"/>
    <property type="match status" value="1"/>
</dbReference>
<dbReference type="InterPro" id="IPR035919">
    <property type="entry name" value="EAL_sf"/>
</dbReference>